<proteinExistence type="predicted"/>
<evidence type="ECO:0000313" key="1">
    <source>
        <dbReference type="EMBL" id="MEA8797650.1"/>
    </source>
</evidence>
<organism evidence="1 2">
    <name type="scientific">Klebsiella aerogenes</name>
    <name type="common">Enterobacter aerogenes</name>
    <dbReference type="NCBI Taxonomy" id="548"/>
    <lineage>
        <taxon>Bacteria</taxon>
        <taxon>Pseudomonadati</taxon>
        <taxon>Pseudomonadota</taxon>
        <taxon>Gammaproteobacteria</taxon>
        <taxon>Enterobacterales</taxon>
        <taxon>Enterobacteriaceae</taxon>
        <taxon>Klebsiella/Raoultella group</taxon>
        <taxon>Klebsiella</taxon>
    </lineage>
</organism>
<comment type="caution">
    <text evidence="1">The sequence shown here is derived from an EMBL/GenBank/DDBJ whole genome shotgun (WGS) entry which is preliminary data.</text>
</comment>
<dbReference type="AlphaFoldDB" id="A0AAW9LI50"/>
<dbReference type="EMBL" id="JARELW010000001">
    <property type="protein sequence ID" value="MEA8797650.1"/>
    <property type="molecule type" value="Genomic_DNA"/>
</dbReference>
<reference evidence="1" key="1">
    <citation type="journal article" date="2023" name="J. Hosp. Infect.">
        <title>Cross-contamination of carbapenem-resistant Gram-negative bacteria between patients and hospital environment in the first year of a newly built surgical ward.</title>
        <authorList>
            <person name="Boutin S."/>
            <person name="Scherrer M."/>
            <person name="Spath I."/>
            <person name="Kocer K."/>
            <person name="Heeg K."/>
            <person name="Nurjadi D."/>
        </authorList>
    </citation>
    <scope>NUCLEOTIDE SEQUENCE</scope>
    <source>
        <strain evidence="1">KE10384</strain>
    </source>
</reference>
<gene>
    <name evidence="1" type="ORF">PZT46_00045</name>
</gene>
<protein>
    <submittedName>
        <fullName evidence="1">Uncharacterized protein</fullName>
    </submittedName>
</protein>
<name>A0AAW9LI50_KLEAE</name>
<evidence type="ECO:0000313" key="2">
    <source>
        <dbReference type="Proteomes" id="UP001303386"/>
    </source>
</evidence>
<accession>A0AAW9LI50</accession>
<sequence>MEDLHHKQGNQQVYGYQANADAGQVSPAPARHTATTIIKFIVIHITLVALSPASGTRKTSALNIWRWMAAGCHN</sequence>
<dbReference type="RefSeq" id="WP_308953074.1">
    <property type="nucleotide sequence ID" value="NZ_JARELW010000001.1"/>
</dbReference>
<dbReference type="Proteomes" id="UP001303386">
    <property type="component" value="Unassembled WGS sequence"/>
</dbReference>